<protein>
    <recommendedName>
        <fullName evidence="4">Alanine dehydrogenase/pyridine nucleotide transhydrogenase N-terminal domain-containing protein</fullName>
    </recommendedName>
</protein>
<dbReference type="Pfam" id="PF05222">
    <property type="entry name" value="AlaDh_PNT_N"/>
    <property type="match status" value="1"/>
</dbReference>
<dbReference type="InterPro" id="IPR051168">
    <property type="entry name" value="AASS"/>
</dbReference>
<sequence>MKFKEIFVRREKYPNEHRTPLTPNDVDLLIRSGIVVYIQSSISRAFSDEEYEKVGAILTPYSWISPPFKDSLILGIKELEYIDSLNGHTHAYFSHSFKNQKDSVKILNNFLFSKSDLYDFEYFLDSRKKRTIAFGFHAGQVAAILGVLEYLKGLPPILTPWSSFQKMLESVEPFLQNANANANAKPISIGILGLEGRCGQGVKSVLNLLNLPFTQLTRESHTDSFKNFDIFYNCILLDESYQGIWFSEKTRFNKPITIVDVSCDSSKPNNPIKLYTKSTTWESPVYKYNDLVSIIAIDNMPSLLPKESSYSFSKSLTQELLNEDSHIWENALFLFYEKALFAC</sequence>
<accession>A0A6C0KP99</accession>
<dbReference type="EMBL" id="MN740925">
    <property type="protein sequence ID" value="QHU18168.1"/>
    <property type="molecule type" value="Genomic_DNA"/>
</dbReference>
<dbReference type="SMART" id="SM01003">
    <property type="entry name" value="AlaDh_PNT_N"/>
    <property type="match status" value="1"/>
</dbReference>
<keyword evidence="2" id="KW-0560">Oxidoreductase</keyword>
<organism evidence="5">
    <name type="scientific">viral metagenome</name>
    <dbReference type="NCBI Taxonomy" id="1070528"/>
    <lineage>
        <taxon>unclassified sequences</taxon>
        <taxon>metagenomes</taxon>
        <taxon>organismal metagenomes</taxon>
    </lineage>
</organism>
<dbReference type="InterPro" id="IPR027281">
    <property type="entry name" value="Lys1"/>
</dbReference>
<dbReference type="PANTHER" id="PTHR11133">
    <property type="entry name" value="SACCHAROPINE DEHYDROGENASE"/>
    <property type="match status" value="1"/>
</dbReference>
<dbReference type="AlphaFoldDB" id="A0A6C0KP99"/>
<proteinExistence type="inferred from homology"/>
<reference evidence="5" key="1">
    <citation type="journal article" date="2020" name="Nature">
        <title>Giant virus diversity and host interactions through global metagenomics.</title>
        <authorList>
            <person name="Schulz F."/>
            <person name="Roux S."/>
            <person name="Paez-Espino D."/>
            <person name="Jungbluth S."/>
            <person name="Walsh D.A."/>
            <person name="Denef V.J."/>
            <person name="McMahon K.D."/>
            <person name="Konstantinidis K.T."/>
            <person name="Eloe-Fadrosh E.A."/>
            <person name="Kyrpides N.C."/>
            <person name="Woyke T."/>
        </authorList>
    </citation>
    <scope>NUCLEOTIDE SEQUENCE</scope>
    <source>
        <strain evidence="5">GVMAG-S-3300013006-138</strain>
    </source>
</reference>
<evidence type="ECO:0000259" key="4">
    <source>
        <dbReference type="SMART" id="SM01003"/>
    </source>
</evidence>
<dbReference type="Gene3D" id="3.40.50.720">
    <property type="entry name" value="NAD(P)-binding Rossmann-like Domain"/>
    <property type="match status" value="2"/>
</dbReference>
<keyword evidence="3" id="KW-0520">NAD</keyword>
<dbReference type="GO" id="GO:0005737">
    <property type="term" value="C:cytoplasm"/>
    <property type="evidence" value="ECO:0007669"/>
    <property type="project" value="TreeGrafter"/>
</dbReference>
<evidence type="ECO:0000256" key="2">
    <source>
        <dbReference type="ARBA" id="ARBA00023002"/>
    </source>
</evidence>
<evidence type="ECO:0000256" key="3">
    <source>
        <dbReference type="ARBA" id="ARBA00023027"/>
    </source>
</evidence>
<dbReference type="InterPro" id="IPR007886">
    <property type="entry name" value="AlaDH/PNT_N"/>
</dbReference>
<evidence type="ECO:0000313" key="5">
    <source>
        <dbReference type="EMBL" id="QHU18168.1"/>
    </source>
</evidence>
<dbReference type="PANTHER" id="PTHR11133:SF23">
    <property type="entry name" value="SACCHAROPINE DEHYDROGENASE [NAD(+), L-LYSINE-FORMING]"/>
    <property type="match status" value="1"/>
</dbReference>
<dbReference type="GO" id="GO:0004754">
    <property type="term" value="F:saccharopine dehydrogenase (NAD+, L-lysine-forming) activity"/>
    <property type="evidence" value="ECO:0007669"/>
    <property type="project" value="InterPro"/>
</dbReference>
<dbReference type="PIRSF" id="PIRSF018250">
    <property type="entry name" value="Saccharopine_DH_Lys"/>
    <property type="match status" value="1"/>
</dbReference>
<feature type="domain" description="Alanine dehydrogenase/pyridine nucleotide transhydrogenase N-terminal" evidence="4">
    <location>
        <begin position="7"/>
        <end position="141"/>
    </location>
</feature>
<name>A0A6C0KP99_9ZZZZ</name>
<comment type="similarity">
    <text evidence="1">Belongs to the AlaDH/PNT family.</text>
</comment>
<dbReference type="GO" id="GO:0019878">
    <property type="term" value="P:lysine biosynthetic process via aminoadipic acid"/>
    <property type="evidence" value="ECO:0007669"/>
    <property type="project" value="TreeGrafter"/>
</dbReference>
<dbReference type="SUPFAM" id="SSF52283">
    <property type="entry name" value="Formate/glycerate dehydrogenase catalytic domain-like"/>
    <property type="match status" value="1"/>
</dbReference>
<evidence type="ECO:0000256" key="1">
    <source>
        <dbReference type="ARBA" id="ARBA00005689"/>
    </source>
</evidence>